<comment type="caution">
    <text evidence="1">The sequence shown here is derived from an EMBL/GenBank/DDBJ whole genome shotgun (WGS) entry which is preliminary data.</text>
</comment>
<dbReference type="EMBL" id="JBBNAG010000006">
    <property type="protein sequence ID" value="KAK9125789.1"/>
    <property type="molecule type" value="Genomic_DNA"/>
</dbReference>
<proteinExistence type="predicted"/>
<accession>A0AAP0J1L9</accession>
<evidence type="ECO:0000313" key="2">
    <source>
        <dbReference type="Proteomes" id="UP001419268"/>
    </source>
</evidence>
<gene>
    <name evidence="1" type="ORF">Scep_014635</name>
</gene>
<keyword evidence="2" id="KW-1185">Reference proteome</keyword>
<evidence type="ECO:0000313" key="1">
    <source>
        <dbReference type="EMBL" id="KAK9125789.1"/>
    </source>
</evidence>
<protein>
    <submittedName>
        <fullName evidence="1">Uncharacterized protein</fullName>
    </submittedName>
</protein>
<dbReference type="AlphaFoldDB" id="A0AAP0J1L9"/>
<sequence length="111" mass="13111">MMIPVIRINESDVDKCKTYVIYLVWSNSKSEHIGSRAHKGHFVKQVWLFLQNKNYGVVTLHAQTNKIITFLNWLIFLPIEVQKSSKNIYLHKISLDIYGGKRWNLVPKQLW</sequence>
<name>A0AAP0J1L9_9MAGN</name>
<reference evidence="1 2" key="1">
    <citation type="submission" date="2024-01" db="EMBL/GenBank/DDBJ databases">
        <title>Genome assemblies of Stephania.</title>
        <authorList>
            <person name="Yang L."/>
        </authorList>
    </citation>
    <scope>NUCLEOTIDE SEQUENCE [LARGE SCALE GENOMIC DNA]</scope>
    <source>
        <strain evidence="1">JXDWG</strain>
        <tissue evidence="1">Leaf</tissue>
    </source>
</reference>
<organism evidence="1 2">
    <name type="scientific">Stephania cephalantha</name>
    <dbReference type="NCBI Taxonomy" id="152367"/>
    <lineage>
        <taxon>Eukaryota</taxon>
        <taxon>Viridiplantae</taxon>
        <taxon>Streptophyta</taxon>
        <taxon>Embryophyta</taxon>
        <taxon>Tracheophyta</taxon>
        <taxon>Spermatophyta</taxon>
        <taxon>Magnoliopsida</taxon>
        <taxon>Ranunculales</taxon>
        <taxon>Menispermaceae</taxon>
        <taxon>Menispermoideae</taxon>
        <taxon>Cissampelideae</taxon>
        <taxon>Stephania</taxon>
    </lineage>
</organism>
<dbReference type="Proteomes" id="UP001419268">
    <property type="component" value="Unassembled WGS sequence"/>
</dbReference>